<dbReference type="RefSeq" id="XP_056483486.1">
    <property type="nucleotide sequence ID" value="XM_056632866.1"/>
</dbReference>
<dbReference type="GeneID" id="81371846"/>
<gene>
    <name evidence="1" type="ORF">N7509_008229</name>
</gene>
<proteinExistence type="predicted"/>
<keyword evidence="2" id="KW-1185">Reference proteome</keyword>
<protein>
    <submittedName>
        <fullName evidence="1">Uncharacterized protein</fullName>
    </submittedName>
</protein>
<sequence>MRAVAPTEKLFLRPSPLTFLEPAIPAELCFLTKDGTDVHFDRKRESSTYVILTQYFPETSDARTMLEKKLKELAEAAIGDESVLTFYPLRHRTADVGNDEDQGAITVFERYGSHAEYEGQSAMVRELTEEARTAVERFEVSTWTDGVGHIRGKRITQT</sequence>
<organism evidence="1 2">
    <name type="scientific">Penicillium cosmopolitanum</name>
    <dbReference type="NCBI Taxonomy" id="1131564"/>
    <lineage>
        <taxon>Eukaryota</taxon>
        <taxon>Fungi</taxon>
        <taxon>Dikarya</taxon>
        <taxon>Ascomycota</taxon>
        <taxon>Pezizomycotina</taxon>
        <taxon>Eurotiomycetes</taxon>
        <taxon>Eurotiomycetidae</taxon>
        <taxon>Eurotiales</taxon>
        <taxon>Aspergillaceae</taxon>
        <taxon>Penicillium</taxon>
    </lineage>
</organism>
<comment type="caution">
    <text evidence="1">The sequence shown here is derived from an EMBL/GenBank/DDBJ whole genome shotgun (WGS) entry which is preliminary data.</text>
</comment>
<reference evidence="1" key="2">
    <citation type="journal article" date="2023" name="IMA Fungus">
        <title>Comparative genomic study of the Penicillium genus elucidates a diverse pangenome and 15 lateral gene transfer events.</title>
        <authorList>
            <person name="Petersen C."/>
            <person name="Sorensen T."/>
            <person name="Nielsen M.R."/>
            <person name="Sondergaard T.E."/>
            <person name="Sorensen J.L."/>
            <person name="Fitzpatrick D.A."/>
            <person name="Frisvad J.C."/>
            <person name="Nielsen K.L."/>
        </authorList>
    </citation>
    <scope>NUCLEOTIDE SEQUENCE</scope>
    <source>
        <strain evidence="1">IBT 29677</strain>
    </source>
</reference>
<evidence type="ECO:0000313" key="2">
    <source>
        <dbReference type="Proteomes" id="UP001147747"/>
    </source>
</evidence>
<dbReference type="EMBL" id="JAPZBU010000009">
    <property type="protein sequence ID" value="KAJ5385688.1"/>
    <property type="molecule type" value="Genomic_DNA"/>
</dbReference>
<dbReference type="Proteomes" id="UP001147747">
    <property type="component" value="Unassembled WGS sequence"/>
</dbReference>
<dbReference type="OrthoDB" id="10560740at2759"/>
<evidence type="ECO:0000313" key="1">
    <source>
        <dbReference type="EMBL" id="KAJ5385688.1"/>
    </source>
</evidence>
<reference evidence="1" key="1">
    <citation type="submission" date="2022-12" db="EMBL/GenBank/DDBJ databases">
        <authorList>
            <person name="Petersen C."/>
        </authorList>
    </citation>
    <scope>NUCLEOTIDE SEQUENCE</scope>
    <source>
        <strain evidence="1">IBT 29677</strain>
    </source>
</reference>
<name>A0A9W9VM71_9EURO</name>
<dbReference type="AlphaFoldDB" id="A0A9W9VM71"/>
<accession>A0A9W9VM71</accession>